<protein>
    <submittedName>
        <fullName evidence="2">Uncharacterized protein</fullName>
    </submittedName>
</protein>
<organism evidence="2 3">
    <name type="scientific">Coemansia biformis</name>
    <dbReference type="NCBI Taxonomy" id="1286918"/>
    <lineage>
        <taxon>Eukaryota</taxon>
        <taxon>Fungi</taxon>
        <taxon>Fungi incertae sedis</taxon>
        <taxon>Zoopagomycota</taxon>
        <taxon>Kickxellomycotina</taxon>
        <taxon>Kickxellomycetes</taxon>
        <taxon>Kickxellales</taxon>
        <taxon>Kickxellaceae</taxon>
        <taxon>Coemansia</taxon>
    </lineage>
</organism>
<accession>A0A9W7Y5K5</accession>
<feature type="region of interest" description="Disordered" evidence="1">
    <location>
        <begin position="69"/>
        <end position="110"/>
    </location>
</feature>
<keyword evidence="3" id="KW-1185">Reference proteome</keyword>
<comment type="caution">
    <text evidence="2">The sequence shown here is derived from an EMBL/GenBank/DDBJ whole genome shotgun (WGS) entry which is preliminary data.</text>
</comment>
<gene>
    <name evidence="2" type="ORF">LPJ61_004025</name>
</gene>
<reference evidence="2" key="1">
    <citation type="submission" date="2022-07" db="EMBL/GenBank/DDBJ databases">
        <title>Phylogenomic reconstructions and comparative analyses of Kickxellomycotina fungi.</title>
        <authorList>
            <person name="Reynolds N.K."/>
            <person name="Stajich J.E."/>
            <person name="Barry K."/>
            <person name="Grigoriev I.V."/>
            <person name="Crous P."/>
            <person name="Smith M.E."/>
        </authorList>
    </citation>
    <scope>NUCLEOTIDE SEQUENCE</scope>
    <source>
        <strain evidence="2">BCRC 34381</strain>
    </source>
</reference>
<feature type="non-terminal residue" evidence="2">
    <location>
        <position position="1"/>
    </location>
</feature>
<evidence type="ECO:0000256" key="1">
    <source>
        <dbReference type="SAM" id="MobiDB-lite"/>
    </source>
</evidence>
<sequence length="110" mass="11872">TKPAATRTDDENNFLDATSFPPKTVQAVLKEYSDQIAHQDGTDQADATQGIEACADDDDDAIDVADVYMDDRSEPTSAAPPATSQKQPPMPLVRSLHRTPEPMRKADTAA</sequence>
<evidence type="ECO:0000313" key="2">
    <source>
        <dbReference type="EMBL" id="KAJ1728451.1"/>
    </source>
</evidence>
<dbReference type="EMBL" id="JANBOI010000811">
    <property type="protein sequence ID" value="KAJ1728451.1"/>
    <property type="molecule type" value="Genomic_DNA"/>
</dbReference>
<evidence type="ECO:0000313" key="3">
    <source>
        <dbReference type="Proteomes" id="UP001143981"/>
    </source>
</evidence>
<name>A0A9W7Y5K5_9FUNG</name>
<dbReference type="Proteomes" id="UP001143981">
    <property type="component" value="Unassembled WGS sequence"/>
</dbReference>
<dbReference type="AlphaFoldDB" id="A0A9W7Y5K5"/>
<feature type="compositionally biased region" description="Basic and acidic residues" evidence="1">
    <location>
        <begin position="98"/>
        <end position="110"/>
    </location>
</feature>
<proteinExistence type="predicted"/>